<comment type="caution">
    <text evidence="1">The sequence shown here is derived from an EMBL/GenBank/DDBJ whole genome shotgun (WGS) entry which is preliminary data.</text>
</comment>
<name>A0A9P8URA9_9PEZI</name>
<dbReference type="RefSeq" id="XP_045961047.1">
    <property type="nucleotide sequence ID" value="XM_046095216.1"/>
</dbReference>
<protein>
    <submittedName>
        <fullName evidence="1">Uncharacterized protein</fullName>
    </submittedName>
</protein>
<dbReference type="EMBL" id="JAGPXC010000002">
    <property type="protein sequence ID" value="KAH6656813.1"/>
    <property type="molecule type" value="Genomic_DNA"/>
</dbReference>
<gene>
    <name evidence="1" type="ORF">BKA67DRAFT_169881</name>
</gene>
<dbReference type="AlphaFoldDB" id="A0A9P8URA9"/>
<evidence type="ECO:0000313" key="1">
    <source>
        <dbReference type="EMBL" id="KAH6656813.1"/>
    </source>
</evidence>
<reference evidence="1" key="1">
    <citation type="journal article" date="2021" name="Nat. Commun.">
        <title>Genetic determinants of endophytism in the Arabidopsis root mycobiome.</title>
        <authorList>
            <person name="Mesny F."/>
            <person name="Miyauchi S."/>
            <person name="Thiergart T."/>
            <person name="Pickel B."/>
            <person name="Atanasova L."/>
            <person name="Karlsson M."/>
            <person name="Huettel B."/>
            <person name="Barry K.W."/>
            <person name="Haridas S."/>
            <person name="Chen C."/>
            <person name="Bauer D."/>
            <person name="Andreopoulos W."/>
            <person name="Pangilinan J."/>
            <person name="LaButti K."/>
            <person name="Riley R."/>
            <person name="Lipzen A."/>
            <person name="Clum A."/>
            <person name="Drula E."/>
            <person name="Henrissat B."/>
            <person name="Kohler A."/>
            <person name="Grigoriev I.V."/>
            <person name="Martin F.M."/>
            <person name="Hacquard S."/>
        </authorList>
    </citation>
    <scope>NUCLEOTIDE SEQUENCE</scope>
    <source>
        <strain evidence="1">MPI-SDFR-AT-0073</strain>
    </source>
</reference>
<evidence type="ECO:0000313" key="2">
    <source>
        <dbReference type="Proteomes" id="UP000758603"/>
    </source>
</evidence>
<organism evidence="1 2">
    <name type="scientific">Truncatella angustata</name>
    <dbReference type="NCBI Taxonomy" id="152316"/>
    <lineage>
        <taxon>Eukaryota</taxon>
        <taxon>Fungi</taxon>
        <taxon>Dikarya</taxon>
        <taxon>Ascomycota</taxon>
        <taxon>Pezizomycotina</taxon>
        <taxon>Sordariomycetes</taxon>
        <taxon>Xylariomycetidae</taxon>
        <taxon>Amphisphaeriales</taxon>
        <taxon>Sporocadaceae</taxon>
        <taxon>Truncatella</taxon>
    </lineage>
</organism>
<dbReference type="Proteomes" id="UP000758603">
    <property type="component" value="Unassembled WGS sequence"/>
</dbReference>
<keyword evidence="2" id="KW-1185">Reference proteome</keyword>
<dbReference type="GeneID" id="70124109"/>
<sequence>MHKLLTKPWQAAPLSLQSEAQMADDLPPNQRCGSAMSALSRLCGRVLMPDGHGSVRQACLKSIKLSGVTIMTRELY</sequence>
<accession>A0A9P8URA9</accession>
<proteinExistence type="predicted"/>